<dbReference type="EMBL" id="KI912119">
    <property type="protein sequence ID" value="ETS74990.1"/>
    <property type="molecule type" value="Genomic_DNA"/>
</dbReference>
<feature type="chain" id="PRO_5004835147" evidence="1">
    <location>
        <begin position="20"/>
        <end position="185"/>
    </location>
</feature>
<keyword evidence="3" id="KW-1185">Reference proteome</keyword>
<dbReference type="InParanoid" id="W3WM38"/>
<gene>
    <name evidence="2" type="ORF">PFICI_13474</name>
</gene>
<dbReference type="KEGG" id="pfy:PFICI_13474"/>
<name>W3WM38_PESFW</name>
<evidence type="ECO:0000313" key="2">
    <source>
        <dbReference type="EMBL" id="ETS74990.1"/>
    </source>
</evidence>
<organism evidence="2 3">
    <name type="scientific">Pestalotiopsis fici (strain W106-1 / CGMCC3.15140)</name>
    <dbReference type="NCBI Taxonomy" id="1229662"/>
    <lineage>
        <taxon>Eukaryota</taxon>
        <taxon>Fungi</taxon>
        <taxon>Dikarya</taxon>
        <taxon>Ascomycota</taxon>
        <taxon>Pezizomycotina</taxon>
        <taxon>Sordariomycetes</taxon>
        <taxon>Xylariomycetidae</taxon>
        <taxon>Amphisphaeriales</taxon>
        <taxon>Sporocadaceae</taxon>
        <taxon>Pestalotiopsis</taxon>
    </lineage>
</organism>
<dbReference type="OrthoDB" id="5230873at2759"/>
<evidence type="ECO:0000256" key="1">
    <source>
        <dbReference type="SAM" id="SignalP"/>
    </source>
</evidence>
<reference evidence="3" key="1">
    <citation type="journal article" date="2015" name="BMC Genomics">
        <title>Genomic and transcriptomic analysis of the endophytic fungus Pestalotiopsis fici reveals its lifestyle and high potential for synthesis of natural products.</title>
        <authorList>
            <person name="Wang X."/>
            <person name="Zhang X."/>
            <person name="Liu L."/>
            <person name="Xiang M."/>
            <person name="Wang W."/>
            <person name="Sun X."/>
            <person name="Che Y."/>
            <person name="Guo L."/>
            <person name="Liu G."/>
            <person name="Guo L."/>
            <person name="Wang C."/>
            <person name="Yin W.B."/>
            <person name="Stadler M."/>
            <person name="Zhang X."/>
            <person name="Liu X."/>
        </authorList>
    </citation>
    <scope>NUCLEOTIDE SEQUENCE [LARGE SCALE GENOMIC DNA]</scope>
    <source>
        <strain evidence="3">W106-1 / CGMCC3.15140</strain>
    </source>
</reference>
<proteinExistence type="predicted"/>
<dbReference type="Proteomes" id="UP000030651">
    <property type="component" value="Unassembled WGS sequence"/>
</dbReference>
<keyword evidence="1" id="KW-0732">Signal</keyword>
<accession>W3WM38</accession>
<dbReference type="AlphaFoldDB" id="W3WM38"/>
<dbReference type="RefSeq" id="XP_007840246.1">
    <property type="nucleotide sequence ID" value="XM_007842055.1"/>
</dbReference>
<feature type="signal peptide" evidence="1">
    <location>
        <begin position="1"/>
        <end position="19"/>
    </location>
</feature>
<protein>
    <submittedName>
        <fullName evidence="2">Uncharacterized protein</fullName>
    </submittedName>
</protein>
<evidence type="ECO:0000313" key="3">
    <source>
        <dbReference type="Proteomes" id="UP000030651"/>
    </source>
</evidence>
<dbReference type="GeneID" id="19278487"/>
<dbReference type="HOGENOM" id="CLU_100635_1_1_1"/>
<dbReference type="eggNOG" id="ENOG502RR3W">
    <property type="taxonomic scope" value="Eukaryota"/>
</dbReference>
<sequence>MVRQSHLFAFAALAVGGLATLHEQRSTKYNKTIYAYGMNGIEGYPVYSDENGLAVIAANYTDTSALFDVKFLLILGTIDTTGASAWNVSLNSTEDDASFYIVPDGDGYVQAGFTINDTAPDGAATVGFVLYGSDIMFASGDTYLYQFWATNTSTTGLWNVTWNVDGDAEDGSVPVMLKARAPSSD</sequence>